<dbReference type="Gene3D" id="1.20.120.450">
    <property type="entry name" value="dinb family like domain"/>
    <property type="match status" value="1"/>
</dbReference>
<dbReference type="Proteomes" id="UP000562984">
    <property type="component" value="Unassembled WGS sequence"/>
</dbReference>
<dbReference type="InterPro" id="IPR034660">
    <property type="entry name" value="DinB/YfiT-like"/>
</dbReference>
<evidence type="ECO:0000313" key="1">
    <source>
        <dbReference type="EMBL" id="NNG34870.1"/>
    </source>
</evidence>
<dbReference type="AlphaFoldDB" id="A0A849A8R9"/>
<name>A0A849A8R9_9ACTN</name>
<comment type="caution">
    <text evidence="1">The sequence shown here is derived from an EMBL/GenBank/DDBJ whole genome shotgun (WGS) entry which is preliminary data.</text>
</comment>
<sequence length="176" mass="19514">MTPLSPSSKTDHVHAREREVLLGALASQRQRILGALDGLDAAQLRTATLPSGWHPLGLVRHLTLSDERYWLCHVMGGQPLTWPDEPRGDWLVADDEPAADVIDEYRNAVAEADAVVAAHSLDDPPALPDPQWADWGRDYPDLRSIMMHLLLETANHAGQLDAARELIDGRQWVVLD</sequence>
<dbReference type="InterPro" id="IPR007061">
    <property type="entry name" value="MST-like"/>
</dbReference>
<dbReference type="RefSeq" id="WP_171198539.1">
    <property type="nucleotide sequence ID" value="NZ_JABEND010000002.1"/>
</dbReference>
<gene>
    <name evidence="1" type="ORF">HKD39_03880</name>
</gene>
<dbReference type="SUPFAM" id="SSF109854">
    <property type="entry name" value="DinB/YfiT-like putative metalloenzymes"/>
    <property type="match status" value="1"/>
</dbReference>
<keyword evidence="2" id="KW-1185">Reference proteome</keyword>
<accession>A0A849A8R9</accession>
<proteinExistence type="predicted"/>
<organism evidence="1 2">
    <name type="scientific">Nakamurella aerolata</name>
    <dbReference type="NCBI Taxonomy" id="1656892"/>
    <lineage>
        <taxon>Bacteria</taxon>
        <taxon>Bacillati</taxon>
        <taxon>Actinomycetota</taxon>
        <taxon>Actinomycetes</taxon>
        <taxon>Nakamurellales</taxon>
        <taxon>Nakamurellaceae</taxon>
        <taxon>Nakamurella</taxon>
    </lineage>
</organism>
<evidence type="ECO:0000313" key="2">
    <source>
        <dbReference type="Proteomes" id="UP000562984"/>
    </source>
</evidence>
<reference evidence="1 2" key="1">
    <citation type="submission" date="2020-05" db="EMBL/GenBank/DDBJ databases">
        <title>Nakamurella sp. DB0629 isolated from air conditioner.</title>
        <authorList>
            <person name="Kim D.H."/>
            <person name="Kim D.-U."/>
        </authorList>
    </citation>
    <scope>NUCLEOTIDE SEQUENCE [LARGE SCALE GENOMIC DNA]</scope>
    <source>
        <strain evidence="1 2">DB0629</strain>
    </source>
</reference>
<dbReference type="EMBL" id="JABEND010000002">
    <property type="protein sequence ID" value="NNG34870.1"/>
    <property type="molecule type" value="Genomic_DNA"/>
</dbReference>
<dbReference type="Pfam" id="PF04978">
    <property type="entry name" value="MST"/>
    <property type="match status" value="1"/>
</dbReference>
<protein>
    <submittedName>
        <fullName evidence="1">DUF664 domain-containing protein</fullName>
    </submittedName>
</protein>